<organism evidence="3 4">
    <name type="scientific">Saliphagus infecundisoli</name>
    <dbReference type="NCBI Taxonomy" id="1849069"/>
    <lineage>
        <taxon>Archaea</taxon>
        <taxon>Methanobacteriati</taxon>
        <taxon>Methanobacteriota</taxon>
        <taxon>Stenosarchaea group</taxon>
        <taxon>Halobacteria</taxon>
        <taxon>Halobacteriales</taxon>
        <taxon>Natrialbaceae</taxon>
        <taxon>Saliphagus</taxon>
    </lineage>
</organism>
<dbReference type="InterPro" id="IPR055684">
    <property type="entry name" value="DUF7260"/>
</dbReference>
<sequence>MPSDGPAGVERSSEGSLEDARRAVTRERRHLADERAAFAGFRERVEDLDVVRSRGGAPARSREVGGGIARVREAYADTVMAVPHYRERFDEDLTENVAGELSPELAAALARHDRLRPYVKRSLLTAADAAIGGRTTLLSIIDSELESIADLDERLEGIEAERAAIVGQPIDRMEFNALRLSRRRLCGLEERCDDLAAERQATLGDGCRSSPAGDDLGEYLYADCESVHPLLAAIAATGRRIERDLAGVEDRLVAVK</sequence>
<keyword evidence="4" id="KW-1185">Reference proteome</keyword>
<dbReference type="EMBL" id="JBHSJG010000032">
    <property type="protein sequence ID" value="MFC4987838.1"/>
    <property type="molecule type" value="Genomic_DNA"/>
</dbReference>
<feature type="region of interest" description="Disordered" evidence="1">
    <location>
        <begin position="1"/>
        <end position="22"/>
    </location>
</feature>
<accession>A0ABD5QDT0</accession>
<feature type="domain" description="DUF7260" evidence="2">
    <location>
        <begin position="17"/>
        <end position="243"/>
    </location>
</feature>
<dbReference type="Pfam" id="PF23921">
    <property type="entry name" value="DUF7260"/>
    <property type="match status" value="1"/>
</dbReference>
<name>A0ABD5QDT0_9EURY</name>
<gene>
    <name evidence="3" type="ORF">ACFPFO_08675</name>
</gene>
<evidence type="ECO:0000313" key="3">
    <source>
        <dbReference type="EMBL" id="MFC4987838.1"/>
    </source>
</evidence>
<dbReference type="RefSeq" id="WP_114575944.1">
    <property type="nucleotide sequence ID" value="NZ_JAIVEF010000005.1"/>
</dbReference>
<proteinExistence type="predicted"/>
<reference evidence="3 4" key="1">
    <citation type="journal article" date="2019" name="Int. J. Syst. Evol. Microbiol.">
        <title>The Global Catalogue of Microorganisms (GCM) 10K type strain sequencing project: providing services to taxonomists for standard genome sequencing and annotation.</title>
        <authorList>
            <consortium name="The Broad Institute Genomics Platform"/>
            <consortium name="The Broad Institute Genome Sequencing Center for Infectious Disease"/>
            <person name="Wu L."/>
            <person name="Ma J."/>
        </authorList>
    </citation>
    <scope>NUCLEOTIDE SEQUENCE [LARGE SCALE GENOMIC DNA]</scope>
    <source>
        <strain evidence="3 4">CGMCC 1.15824</strain>
    </source>
</reference>
<evidence type="ECO:0000256" key="1">
    <source>
        <dbReference type="SAM" id="MobiDB-lite"/>
    </source>
</evidence>
<comment type="caution">
    <text evidence="3">The sequence shown here is derived from an EMBL/GenBank/DDBJ whole genome shotgun (WGS) entry which is preliminary data.</text>
</comment>
<evidence type="ECO:0000313" key="4">
    <source>
        <dbReference type="Proteomes" id="UP001595925"/>
    </source>
</evidence>
<dbReference type="AlphaFoldDB" id="A0ABD5QDT0"/>
<protein>
    <recommendedName>
        <fullName evidence="2">DUF7260 domain-containing protein</fullName>
    </recommendedName>
</protein>
<evidence type="ECO:0000259" key="2">
    <source>
        <dbReference type="Pfam" id="PF23921"/>
    </source>
</evidence>
<dbReference type="Proteomes" id="UP001595925">
    <property type="component" value="Unassembled WGS sequence"/>
</dbReference>